<name>A0A160M9Z6_9BACI</name>
<evidence type="ECO:0000313" key="2">
    <source>
        <dbReference type="Proteomes" id="UP000077856"/>
    </source>
</evidence>
<dbReference type="NCBIfam" id="TIGR01603">
    <property type="entry name" value="maj_tail_phi13"/>
    <property type="match status" value="1"/>
</dbReference>
<gene>
    <name evidence="1" type="ORF">A361_10520</name>
</gene>
<accession>A0A160M9Z6</accession>
<dbReference type="InterPro" id="IPR006724">
    <property type="entry name" value="Phage_TTP"/>
</dbReference>
<evidence type="ECO:0000313" key="1">
    <source>
        <dbReference type="EMBL" id="AND39547.1"/>
    </source>
</evidence>
<dbReference type="Pfam" id="PF04630">
    <property type="entry name" value="Phage_TTP_1"/>
    <property type="match status" value="1"/>
</dbReference>
<dbReference type="EMBL" id="CP015506">
    <property type="protein sequence ID" value="AND39547.1"/>
    <property type="molecule type" value="Genomic_DNA"/>
</dbReference>
<reference evidence="1 2" key="1">
    <citation type="submission" date="2016-04" db="EMBL/GenBank/DDBJ databases">
        <title>Complete genome sequence of Bacillus oceanisediminis strain 2691.</title>
        <authorList>
            <person name="Jeong H."/>
            <person name="Kim H.J."/>
            <person name="Lee D.-W."/>
        </authorList>
    </citation>
    <scope>NUCLEOTIDE SEQUENCE [LARGE SCALE GENOMIC DNA]</scope>
    <source>
        <strain evidence="1 2">2691</strain>
    </source>
</reference>
<sequence length="185" mass="20134">MPVIGLRDFHAATVNEDGTYGVPKKLAPAISATITPNFQITTLYGDDQAVAVAEALGDIDVEINPSDLSIDDYAFLLGKTKNTDGVIEDSADDVAPYVALGFRLPKENGAFKYYWYYKGKFQPPASQAATKGESVEFQTPTISGKFVAREDKKWRAHMESDDTSANQSVVDGWFDAVYAPTPVTP</sequence>
<dbReference type="InterPro" id="IPR006490">
    <property type="entry name" value="Maj_tail_phi13"/>
</dbReference>
<proteinExistence type="predicted"/>
<dbReference type="STRING" id="1196031.A361_10520"/>
<dbReference type="RefSeq" id="WP_019381863.1">
    <property type="nucleotide sequence ID" value="NZ_CP015506.1"/>
</dbReference>
<dbReference type="KEGG" id="bon:A361_10520"/>
<protein>
    <submittedName>
        <fullName evidence="1">Phage tail protein</fullName>
    </submittedName>
</protein>
<dbReference type="eggNOG" id="COG5492">
    <property type="taxonomic scope" value="Bacteria"/>
</dbReference>
<dbReference type="Proteomes" id="UP000077856">
    <property type="component" value="Chromosome"/>
</dbReference>
<dbReference type="AlphaFoldDB" id="A0A160M9Z6"/>
<organism evidence="1 2">
    <name type="scientific">Cytobacillus oceanisediminis 2691</name>
    <dbReference type="NCBI Taxonomy" id="1196031"/>
    <lineage>
        <taxon>Bacteria</taxon>
        <taxon>Bacillati</taxon>
        <taxon>Bacillota</taxon>
        <taxon>Bacilli</taxon>
        <taxon>Bacillales</taxon>
        <taxon>Bacillaceae</taxon>
        <taxon>Cytobacillus</taxon>
    </lineage>
</organism>